<dbReference type="Gene3D" id="2.60.120.1560">
    <property type="match status" value="1"/>
</dbReference>
<evidence type="ECO:0000259" key="3">
    <source>
        <dbReference type="PROSITE" id="PS51820"/>
    </source>
</evidence>
<dbReference type="InterPro" id="IPR038081">
    <property type="entry name" value="CalX-like_sf"/>
</dbReference>
<dbReference type="SUPFAM" id="SSF56988">
    <property type="entry name" value="Anthrax protective antigen"/>
    <property type="match status" value="2"/>
</dbReference>
<proteinExistence type="predicted"/>
<dbReference type="EMBL" id="JAPDDT010000013">
    <property type="protein sequence ID" value="MCW1925344.1"/>
    <property type="molecule type" value="Genomic_DNA"/>
</dbReference>
<dbReference type="InterPro" id="IPR052387">
    <property type="entry name" value="Fibrocystin"/>
</dbReference>
<dbReference type="PANTHER" id="PTHR46769:SF2">
    <property type="entry name" value="FIBROCYSTIN-L ISOFORM 2 PRECURSOR-RELATED"/>
    <property type="match status" value="1"/>
</dbReference>
<dbReference type="SUPFAM" id="SSF141072">
    <property type="entry name" value="CalX-like"/>
    <property type="match status" value="1"/>
</dbReference>
<evidence type="ECO:0000313" key="5">
    <source>
        <dbReference type="Proteomes" id="UP001320876"/>
    </source>
</evidence>
<protein>
    <submittedName>
        <fullName evidence="4">DUF1800 family protein</fullName>
    </submittedName>
</protein>
<sequence>MYRNFRRAALALCLVAISRADLDLNSNGLSDVWESKFGPAVITSGQDSDGDGRTNLEESEAGTDPQAGSDFFAVRQIIPQGANLLLKWPSQAGKRYQVQSSETPSVAGSWVTLPGQHAGVAGDLSVTTPRPLATTAFFRVIVADVDTDGDGLTDWEEIQTGFNPNAGNDMAALTAALQATSTITITTADAEATEPTSGPAADSASFRVRRSGGIGRVLVKLESSGSASATDYTGVPTTVAVPLASTEVMVPVIPVADILTESDELAVLSVKADAAYSRGAAVTAGVLIKDGMQPIGTGLLASFWKHPNNPPPTTTPTLNTPYFTGVPVLTRTDPTVNFNSDVAVWPGSPITVSGASIHFSSRWEGEVLPEYSQAYTFHVDANEMCRLWVNGQLLPLASTTSPYPLIDTDWENPPVVPTQNGASAVVSLEAGKRYPIVLEHYQNTGGHKAILSWQSASISTRQVIPQNRLFPNAPPRIYAPFEALTFVGGPAFSYQIKASATPTSYSAVNLPPGFTLGSTGLITGTPATPGEWKVMLTATNATGSGSAFLNITILQTSGGITRELWTEVGGSGVAQIPVADAPDSTSILSSLAAPSDSGEDYGARLRGFITAPETGEYRFYLRADEAAVFYLSDDEEPVNAWKRAELTAPVSSTDWTSATPSPLLHLEAGRRYYLEVLHKESGGTDHLAVGWLTPSEMAKATPVIATVPGHLLTRFEHVVLGNTPAFVPPPAPPDWTTEDDTGNDNFNAASRFLQQATFGASSADITALTGLASFDEWIDDEFEKQATRHLPYVEQFRNVSNPNNNTYPGTLSFNSWWKNSIQGEDQLRQRIAFALSEIMVISESGPLDERANTISDYYDVLLDHSFGNVRDLLEAVTLHPAMGRYLDMLNNNKPSLSAGRIPNENYAREILQLFSLGLYRLHPDGSPMLNSKGELIPVYDQDSIIGYAHVFTGWGYNYTGSRTTFPSTSNWIDPMREVPACHFTGKKRLLNNVVLPGIPVLNGTPLNPYGDHTIAPIANNPEFQALPALELDAVHDQLFQHPNIGPFLCSQLIQRLVTSTPTPGYVYRVVQKFNDNGSGVRGDMKAVIKAILLDYEARSLEATEAPGFGKQREPVVRVTQLARAFRPENNFAGTYAQDGGLITVNTGAMAHRLANNQKVLLGFSGTGTQSHDGDYTLFATPPANSFTVRTRDIFRGTWSQPLDGNLITVTSTSGDHGFATGQSAYLRFRTGIAGTLVSGIFPVTRTGNTTFTVTAPDIATAARSGDIDIAVFRGGYSQLRNNADLIVTCGTLPGLVVGGKLTMSFIAISNPAPPDGVYVIDTVAGTEPRRFTLKREGETTPPPTTLDRTGTFNAAPHAPILNRSGTVVSGYSDWNVGNTDTALGQTPLGAPTVFNFFEPGYKFPGLLADSGLVTPEFQISSDTNVIRQANFLFAGIYHTTSTTGSGSLTAGYTNGFSSFVGGAHDIMMDFSKWMGPRPSATGNWTDTPNLRALIQELSGILMGRPASTALENEIYNYVSINTGTGYIAYPATPTETDRRNRIRAVLYFIAVSPEHAIQR</sequence>
<reference evidence="4 5" key="1">
    <citation type="submission" date="2022-10" db="EMBL/GenBank/DDBJ databases">
        <title>Luteolibacter arcticus strain CCTCC AB 2014275, whole genome shotgun sequencing project.</title>
        <authorList>
            <person name="Zhao G."/>
            <person name="Shen L."/>
        </authorList>
    </citation>
    <scope>NUCLEOTIDE SEQUENCE [LARGE SCALE GENOMIC DNA]</scope>
    <source>
        <strain evidence="4 5">CCTCC AB 2014275</strain>
    </source>
</reference>
<keyword evidence="5" id="KW-1185">Reference proteome</keyword>
<dbReference type="PROSITE" id="PS51820">
    <property type="entry name" value="PA14"/>
    <property type="match status" value="2"/>
</dbReference>
<dbReference type="RefSeq" id="WP_264489449.1">
    <property type="nucleotide sequence ID" value="NZ_JAPDDT010000013.1"/>
</dbReference>
<dbReference type="PANTHER" id="PTHR46769">
    <property type="entry name" value="POLYCYSTIC KIDNEY AND HEPATIC DISEASE 1 (AUTOSOMAL RECESSIVE)-LIKE 1"/>
    <property type="match status" value="1"/>
</dbReference>
<evidence type="ECO:0000313" key="4">
    <source>
        <dbReference type="EMBL" id="MCW1925344.1"/>
    </source>
</evidence>
<evidence type="ECO:0000256" key="2">
    <source>
        <dbReference type="SAM" id="MobiDB-lite"/>
    </source>
</evidence>
<comment type="caution">
    <text evidence="4">The sequence shown here is derived from an EMBL/GenBank/DDBJ whole genome shotgun (WGS) entry which is preliminary data.</text>
</comment>
<dbReference type="Pfam" id="PF08811">
    <property type="entry name" value="DUF1800"/>
    <property type="match status" value="1"/>
</dbReference>
<dbReference type="Gene3D" id="2.60.40.10">
    <property type="entry name" value="Immunoglobulins"/>
    <property type="match status" value="1"/>
</dbReference>
<dbReference type="InterPro" id="IPR014917">
    <property type="entry name" value="DUF1800"/>
</dbReference>
<dbReference type="Proteomes" id="UP001320876">
    <property type="component" value="Unassembled WGS sequence"/>
</dbReference>
<organism evidence="4 5">
    <name type="scientific">Luteolibacter arcticus</name>
    <dbReference type="NCBI Taxonomy" id="1581411"/>
    <lineage>
        <taxon>Bacteria</taxon>
        <taxon>Pseudomonadati</taxon>
        <taxon>Verrucomicrobiota</taxon>
        <taxon>Verrucomicrobiia</taxon>
        <taxon>Verrucomicrobiales</taxon>
        <taxon>Verrucomicrobiaceae</taxon>
        <taxon>Luteolibacter</taxon>
    </lineage>
</organism>
<accession>A0ABT3GPC3</accession>
<gene>
    <name evidence="4" type="ORF">OKA05_22480</name>
</gene>
<dbReference type="Pfam" id="PF07691">
    <property type="entry name" value="PA14"/>
    <property type="match status" value="2"/>
</dbReference>
<dbReference type="InterPro" id="IPR011658">
    <property type="entry name" value="PA14_dom"/>
</dbReference>
<dbReference type="InterPro" id="IPR037524">
    <property type="entry name" value="PA14/GLEYA"/>
</dbReference>
<keyword evidence="1" id="KW-0732">Signal</keyword>
<feature type="region of interest" description="Disordered" evidence="2">
    <location>
        <begin position="40"/>
        <end position="67"/>
    </location>
</feature>
<dbReference type="InterPro" id="IPR013783">
    <property type="entry name" value="Ig-like_fold"/>
</dbReference>
<name>A0ABT3GPC3_9BACT</name>
<dbReference type="SMART" id="SM00758">
    <property type="entry name" value="PA14"/>
    <property type="match status" value="2"/>
</dbReference>
<dbReference type="Gene3D" id="3.90.182.10">
    <property type="entry name" value="Toxin - Anthrax Protective Antigen,domain 1"/>
    <property type="match status" value="1"/>
</dbReference>
<dbReference type="SUPFAM" id="SSF49313">
    <property type="entry name" value="Cadherin-like"/>
    <property type="match status" value="1"/>
</dbReference>
<feature type="domain" description="PA14" evidence="3">
    <location>
        <begin position="555"/>
        <end position="707"/>
    </location>
</feature>
<dbReference type="InterPro" id="IPR015919">
    <property type="entry name" value="Cadherin-like_sf"/>
</dbReference>
<feature type="domain" description="PA14" evidence="3">
    <location>
        <begin position="308"/>
        <end position="468"/>
    </location>
</feature>
<evidence type="ECO:0000256" key="1">
    <source>
        <dbReference type="ARBA" id="ARBA00022729"/>
    </source>
</evidence>